<sequence length="265" mass="30022">MGGNVSRLRRSALLSAMIAGFVILVHGCGVTANPEDILNRALSGVGGQDQVRFEGLAEISVGEDMLLTKQFRYEGEAKQHKGVHMKMSGDMDQRTTAKRWNPVAQMDQLQRIANKQVSFLPQQEEARVGAKGSGQDNKAEQDGKDLVPLQVTLSNEDAKRIYINQLEEDYKRIIIPSEPYQKIRRSLTDQERNQLDAELKTIVDRSRADLDHKLKDASVAGRYVVWVERRHSLPVILEGWFTAGYNDNGKERRETVHTKTRFSYK</sequence>
<dbReference type="OrthoDB" id="2664142at2"/>
<organism evidence="2 3">
    <name type="scientific">Paenibacillus thiaminolyticus</name>
    <name type="common">Bacillus thiaminolyticus</name>
    <dbReference type="NCBI Taxonomy" id="49283"/>
    <lineage>
        <taxon>Bacteria</taxon>
        <taxon>Bacillati</taxon>
        <taxon>Bacillota</taxon>
        <taxon>Bacilli</taxon>
        <taxon>Bacillales</taxon>
        <taxon>Paenibacillaceae</taxon>
        <taxon>Paenibacillus</taxon>
    </lineage>
</organism>
<accession>A0A3A3GLK1</accession>
<reference evidence="2 3" key="1">
    <citation type="submission" date="2018-09" db="EMBL/GenBank/DDBJ databases">
        <title>Paenibacillus SK2017-BO5.</title>
        <authorList>
            <person name="Piskunova J.V."/>
            <person name="Dubiley S.A."/>
            <person name="Severinov K.V."/>
        </authorList>
    </citation>
    <scope>NUCLEOTIDE SEQUENCE [LARGE SCALE GENOMIC DNA]</scope>
    <source>
        <strain evidence="2 3">BO5</strain>
    </source>
</reference>
<gene>
    <name evidence="2" type="ORF">DQX05_03740</name>
</gene>
<evidence type="ECO:0000313" key="3">
    <source>
        <dbReference type="Proteomes" id="UP000266177"/>
    </source>
</evidence>
<proteinExistence type="predicted"/>
<dbReference type="Proteomes" id="UP000266177">
    <property type="component" value="Unassembled WGS sequence"/>
</dbReference>
<dbReference type="EMBL" id="QYZD01000002">
    <property type="protein sequence ID" value="RJG26019.1"/>
    <property type="molecule type" value="Genomic_DNA"/>
</dbReference>
<evidence type="ECO:0000313" key="2">
    <source>
        <dbReference type="EMBL" id="RJG26019.1"/>
    </source>
</evidence>
<dbReference type="RefSeq" id="WP_119790994.1">
    <property type="nucleotide sequence ID" value="NZ_QYZD01000002.1"/>
</dbReference>
<dbReference type="AlphaFoldDB" id="A0A3A3GLK1"/>
<comment type="caution">
    <text evidence="2">The sequence shown here is derived from an EMBL/GenBank/DDBJ whole genome shotgun (WGS) entry which is preliminary data.</text>
</comment>
<feature type="region of interest" description="Disordered" evidence="1">
    <location>
        <begin position="123"/>
        <end position="144"/>
    </location>
</feature>
<evidence type="ECO:0008006" key="4">
    <source>
        <dbReference type="Google" id="ProtNLM"/>
    </source>
</evidence>
<protein>
    <recommendedName>
        <fullName evidence="4">Lipoprotein</fullName>
    </recommendedName>
</protein>
<name>A0A3A3GLK1_PANTH</name>
<evidence type="ECO:0000256" key="1">
    <source>
        <dbReference type="SAM" id="MobiDB-lite"/>
    </source>
</evidence>